<dbReference type="OrthoDB" id="10261210at2759"/>
<dbReference type="InterPro" id="IPR028191">
    <property type="entry name" value="WASH-4_N"/>
</dbReference>
<evidence type="ECO:0000313" key="2">
    <source>
        <dbReference type="EMBL" id="OQR68077.1"/>
    </source>
</evidence>
<dbReference type="AlphaFoldDB" id="A0A1V9X3M0"/>
<keyword evidence="3" id="KW-1185">Reference proteome</keyword>
<dbReference type="Pfam" id="PF14745">
    <property type="entry name" value="WASH-4_N"/>
    <property type="match status" value="1"/>
</dbReference>
<protein>
    <submittedName>
        <fullName evidence="2">WASH complex subunit 7-like</fullName>
    </submittedName>
</protein>
<name>A0A1V9X3M0_9ACAR</name>
<comment type="caution">
    <text evidence="2">The sequence shown here is derived from an EMBL/GenBank/DDBJ whole genome shotgun (WGS) entry which is preliminary data.</text>
</comment>
<dbReference type="STRING" id="418985.A0A1V9X3M0"/>
<dbReference type="Proteomes" id="UP000192247">
    <property type="component" value="Unassembled WGS sequence"/>
</dbReference>
<dbReference type="InParanoid" id="A0A1V9X3M0"/>
<sequence>MTLEDDSEVCEVLVQRELRRLASVVRNHCVKLEDLVPEEHRLQPNSTIHVSRAAQKPSDGVSPIFLIKTGSPNFDKVALSLTSICLELDTLVRENEFIRLLHGYGEGEGATNPPEQQLACFLPVLRRMTAYISRCGDAIQLGISQIVGFFLFAPQNDTSTVQAVFDSLSRLMTSLITLDLVVLHQGVLHDHMTAYIRLLKSVQYADQKLGDQIKALLKHLGDIDQQLLQGGILRGCLTQIAGSSPRMLESLKMVLRSDLSHLDTKLAENTLQVYQISTRFVGSCALFVLHFTLGGQADRRLFRTICDLAKKVGPVHLSGNIVWTAHEFFLREIPVLGKLLPTIDKAAHLEQMLGKAPQDVVGYENQVPQNVKGKSIRTVLA</sequence>
<dbReference type="PANTHER" id="PTHR31409:SF0">
    <property type="entry name" value="WASH COMPLEX SUBUNIT 4"/>
    <property type="match status" value="1"/>
</dbReference>
<organism evidence="2 3">
    <name type="scientific">Tropilaelaps mercedesae</name>
    <dbReference type="NCBI Taxonomy" id="418985"/>
    <lineage>
        <taxon>Eukaryota</taxon>
        <taxon>Metazoa</taxon>
        <taxon>Ecdysozoa</taxon>
        <taxon>Arthropoda</taxon>
        <taxon>Chelicerata</taxon>
        <taxon>Arachnida</taxon>
        <taxon>Acari</taxon>
        <taxon>Parasitiformes</taxon>
        <taxon>Mesostigmata</taxon>
        <taxon>Gamasina</taxon>
        <taxon>Dermanyssoidea</taxon>
        <taxon>Laelapidae</taxon>
        <taxon>Tropilaelaps</taxon>
    </lineage>
</organism>
<feature type="domain" description="WASH complex subunit 4 N-terminal" evidence="1">
    <location>
        <begin position="42"/>
        <end position="367"/>
    </location>
</feature>
<dbReference type="PANTHER" id="PTHR31409">
    <property type="entry name" value="WASH COMPLEX SUBUNIT 4"/>
    <property type="match status" value="1"/>
</dbReference>
<dbReference type="GO" id="GO:0007032">
    <property type="term" value="P:endosome organization"/>
    <property type="evidence" value="ECO:0007669"/>
    <property type="project" value="TreeGrafter"/>
</dbReference>
<reference evidence="2 3" key="1">
    <citation type="journal article" date="2017" name="Gigascience">
        <title>Draft genome of the honey bee ectoparasitic mite, Tropilaelaps mercedesae, is shaped by the parasitic life history.</title>
        <authorList>
            <person name="Dong X."/>
            <person name="Armstrong S.D."/>
            <person name="Xia D."/>
            <person name="Makepeace B.L."/>
            <person name="Darby A.C."/>
            <person name="Kadowaki T."/>
        </authorList>
    </citation>
    <scope>NUCLEOTIDE SEQUENCE [LARGE SCALE GENOMIC DNA]</scope>
    <source>
        <strain evidence="2">Wuxi-XJTLU</strain>
    </source>
</reference>
<dbReference type="GO" id="GO:0071203">
    <property type="term" value="C:WASH complex"/>
    <property type="evidence" value="ECO:0007669"/>
    <property type="project" value="InterPro"/>
</dbReference>
<dbReference type="EMBL" id="MNPL01026223">
    <property type="protein sequence ID" value="OQR68077.1"/>
    <property type="molecule type" value="Genomic_DNA"/>
</dbReference>
<accession>A0A1V9X3M0</accession>
<dbReference type="GO" id="GO:0005768">
    <property type="term" value="C:endosome"/>
    <property type="evidence" value="ECO:0007669"/>
    <property type="project" value="TreeGrafter"/>
</dbReference>
<gene>
    <name evidence="2" type="ORF">BIW11_04635</name>
</gene>
<evidence type="ECO:0000313" key="3">
    <source>
        <dbReference type="Proteomes" id="UP000192247"/>
    </source>
</evidence>
<evidence type="ECO:0000259" key="1">
    <source>
        <dbReference type="Pfam" id="PF14745"/>
    </source>
</evidence>
<dbReference type="GO" id="GO:0016197">
    <property type="term" value="P:endosomal transport"/>
    <property type="evidence" value="ECO:0007669"/>
    <property type="project" value="TreeGrafter"/>
</dbReference>
<dbReference type="InterPro" id="IPR027307">
    <property type="entry name" value="WASH7"/>
</dbReference>
<proteinExistence type="predicted"/>